<dbReference type="InterPro" id="IPR045336">
    <property type="entry name" value="MmgE_PrpD_N"/>
</dbReference>
<organism evidence="4 5">
    <name type="scientific">Halorussus limi</name>
    <dbReference type="NCBI Taxonomy" id="2938695"/>
    <lineage>
        <taxon>Archaea</taxon>
        <taxon>Methanobacteriati</taxon>
        <taxon>Methanobacteriota</taxon>
        <taxon>Stenosarchaea group</taxon>
        <taxon>Halobacteria</taxon>
        <taxon>Halobacteriales</taxon>
        <taxon>Haladaptataceae</taxon>
        <taxon>Halorussus</taxon>
    </lineage>
</organism>
<evidence type="ECO:0000259" key="3">
    <source>
        <dbReference type="Pfam" id="PF19305"/>
    </source>
</evidence>
<dbReference type="AlphaFoldDB" id="A0A8U0HWC1"/>
<dbReference type="RefSeq" id="WP_248651261.1">
    <property type="nucleotide sequence ID" value="NZ_CP096659.1"/>
</dbReference>
<dbReference type="Pfam" id="PF03972">
    <property type="entry name" value="MmgE_PrpD_N"/>
    <property type="match status" value="1"/>
</dbReference>
<dbReference type="InterPro" id="IPR042188">
    <property type="entry name" value="MmgE/PrpD_sf_2"/>
</dbReference>
<dbReference type="SUPFAM" id="SSF103378">
    <property type="entry name" value="2-methylcitrate dehydratase PrpD"/>
    <property type="match status" value="1"/>
</dbReference>
<protein>
    <submittedName>
        <fullName evidence="4">MmgE/PrpD family protein</fullName>
    </submittedName>
</protein>
<evidence type="ECO:0000259" key="2">
    <source>
        <dbReference type="Pfam" id="PF03972"/>
    </source>
</evidence>
<gene>
    <name evidence="4" type="ORF">M0R89_03895</name>
</gene>
<feature type="domain" description="MmgE/PrpD N-terminal" evidence="2">
    <location>
        <begin position="18"/>
        <end position="252"/>
    </location>
</feature>
<comment type="similarity">
    <text evidence="1">Belongs to the PrpD family.</text>
</comment>
<accession>A0A8U0HWC1</accession>
<dbReference type="GeneID" id="72184312"/>
<dbReference type="InterPro" id="IPR042183">
    <property type="entry name" value="MmgE/PrpD_sf_1"/>
</dbReference>
<feature type="domain" description="MmgE/PrpD C-terminal" evidence="3">
    <location>
        <begin position="266"/>
        <end position="430"/>
    </location>
</feature>
<dbReference type="Gene3D" id="3.30.1330.120">
    <property type="entry name" value="2-methylcitrate dehydratase PrpD"/>
    <property type="match status" value="1"/>
</dbReference>
<dbReference type="InterPro" id="IPR005656">
    <property type="entry name" value="MmgE_PrpD"/>
</dbReference>
<dbReference type="InterPro" id="IPR036148">
    <property type="entry name" value="MmgE/PrpD_sf"/>
</dbReference>
<evidence type="ECO:0000313" key="5">
    <source>
        <dbReference type="Proteomes" id="UP000830729"/>
    </source>
</evidence>
<proteinExistence type="inferred from homology"/>
<evidence type="ECO:0000256" key="1">
    <source>
        <dbReference type="ARBA" id="ARBA00006174"/>
    </source>
</evidence>
<dbReference type="Proteomes" id="UP000830729">
    <property type="component" value="Chromosome"/>
</dbReference>
<dbReference type="PANTHER" id="PTHR16943">
    <property type="entry name" value="2-METHYLCITRATE DEHYDRATASE-RELATED"/>
    <property type="match status" value="1"/>
</dbReference>
<evidence type="ECO:0000313" key="4">
    <source>
        <dbReference type="EMBL" id="UPV75218.1"/>
    </source>
</evidence>
<dbReference type="PANTHER" id="PTHR16943:SF8">
    <property type="entry name" value="2-METHYLCITRATE DEHYDRATASE"/>
    <property type="match status" value="1"/>
</dbReference>
<dbReference type="KEGG" id="halx:M0R89_03895"/>
<reference evidence="4 5" key="1">
    <citation type="submission" date="2022-04" db="EMBL/GenBank/DDBJ databases">
        <title>Diverse halophilic archaea isolated from saline environments.</title>
        <authorList>
            <person name="Cui H.-L."/>
        </authorList>
    </citation>
    <scope>NUCLEOTIDE SEQUENCE [LARGE SCALE GENOMIC DNA]</scope>
    <source>
        <strain evidence="4 5">XZYJT49</strain>
    </source>
</reference>
<dbReference type="GO" id="GO:0016829">
    <property type="term" value="F:lyase activity"/>
    <property type="evidence" value="ECO:0007669"/>
    <property type="project" value="InterPro"/>
</dbReference>
<dbReference type="Gene3D" id="1.10.4100.10">
    <property type="entry name" value="2-methylcitrate dehydratase PrpD"/>
    <property type="match status" value="1"/>
</dbReference>
<dbReference type="EMBL" id="CP096659">
    <property type="protein sequence ID" value="UPV75218.1"/>
    <property type="molecule type" value="Genomic_DNA"/>
</dbReference>
<keyword evidence="5" id="KW-1185">Reference proteome</keyword>
<name>A0A8U0HWC1_9EURY</name>
<dbReference type="Pfam" id="PF19305">
    <property type="entry name" value="MmgE_PrpD_C"/>
    <property type="match status" value="1"/>
</dbReference>
<sequence>MTGSETEAQDSASGTVKVAQFARCANLSTYDEVVTETVRRRVLDTLAAITAGYRYGSGEVVRDHALDRAHDNGDVTVLDGNGRTAPPTEASLANATAANVLDIDDGHRDVKGHPAAVVVPAALAVAEETDASVAELLNAVYIGYEIAVRTGLTLHDVDGVYTGTGSWGAVGAAAAVGRLRDYDVGTMAAALGTAEYHAPRTPIMRGVEQPGMTKDGIGWGCYTGVEAAALSEREFTASGTVFDESTRFIEDLGTAHHITESYLKPYPCCRWAQPGIEAMRELVASHDITPVTVECITVKTFEEATHLQTRHPQSVEEAEYSYPYPVAVMASQGEFTESNLSPAQWDDPEVKALAESIRLTTDEEIDSRFPEECLARVIVETESQTHRSDIVKARGAVDRPLSESEFMRKIDGLLSPTLPSNTFETVNRVLNQPTSSVHDVLAPWN</sequence>
<dbReference type="InterPro" id="IPR045337">
    <property type="entry name" value="MmgE_PrpD_C"/>
</dbReference>